<dbReference type="EMBL" id="QOUX01000001">
    <property type="protein sequence ID" value="RXJ04204.1"/>
    <property type="molecule type" value="Genomic_DNA"/>
</dbReference>
<evidence type="ECO:0000256" key="1">
    <source>
        <dbReference type="SAM" id="Phobius"/>
    </source>
</evidence>
<evidence type="ECO:0000313" key="2">
    <source>
        <dbReference type="EMBL" id="RXJ04204.1"/>
    </source>
</evidence>
<gene>
    <name evidence="2" type="ORF">DS745_02115</name>
</gene>
<evidence type="ECO:0000313" key="3">
    <source>
        <dbReference type="Proteomes" id="UP000290649"/>
    </source>
</evidence>
<protein>
    <submittedName>
        <fullName evidence="2">Uncharacterized protein</fullName>
    </submittedName>
</protein>
<accession>A0A4Q0VX22</accession>
<dbReference type="Proteomes" id="UP000290649">
    <property type="component" value="Unassembled WGS sequence"/>
</dbReference>
<reference evidence="2 3" key="1">
    <citation type="journal article" date="2019" name="Int. J. Syst. Evol. Microbiol.">
        <title>Anaerobacillus alkaliphilus sp. nov., a novel alkaliphilic and moderately halophilic bacterium.</title>
        <authorList>
            <person name="Borsodi A.K."/>
            <person name="Aszalos J.M."/>
            <person name="Bihari P."/>
            <person name="Nagy I."/>
            <person name="Schumann P."/>
            <person name="Sproer C."/>
            <person name="Kovacs A.L."/>
            <person name="Boka K."/>
            <person name="Dobosy P."/>
            <person name="Ovari M."/>
            <person name="Szili-Kovacs T."/>
            <person name="Toth E."/>
        </authorList>
    </citation>
    <scope>NUCLEOTIDE SEQUENCE [LARGE SCALE GENOMIC DNA]</scope>
    <source>
        <strain evidence="2 3">B16-10</strain>
    </source>
</reference>
<dbReference type="AlphaFoldDB" id="A0A4Q0VX22"/>
<keyword evidence="1" id="KW-0812">Transmembrane</keyword>
<keyword evidence="3" id="KW-1185">Reference proteome</keyword>
<keyword evidence="1" id="KW-0472">Membrane</keyword>
<name>A0A4Q0VX22_9BACI</name>
<dbReference type="RefSeq" id="WP_129076553.1">
    <property type="nucleotide sequence ID" value="NZ_QOUX01000001.1"/>
</dbReference>
<feature type="transmembrane region" description="Helical" evidence="1">
    <location>
        <begin position="13"/>
        <end position="32"/>
    </location>
</feature>
<organism evidence="2 3">
    <name type="scientific">Anaerobacillus alkaliphilus</name>
    <dbReference type="NCBI Taxonomy" id="1548597"/>
    <lineage>
        <taxon>Bacteria</taxon>
        <taxon>Bacillati</taxon>
        <taxon>Bacillota</taxon>
        <taxon>Bacilli</taxon>
        <taxon>Bacillales</taxon>
        <taxon>Bacillaceae</taxon>
        <taxon>Anaerobacillus</taxon>
    </lineage>
</organism>
<proteinExistence type="predicted"/>
<sequence length="118" mass="14142">MNLDKQRYNKKKFYGKLVLLVILIVIDVTGVGERTKIEQMGIIDKYYVETNTRKTSMNSSIIIPEHYRYVFLINNKEVEIRYFGKDHENFNINDKVTVEYKIPMNIFKKPYITSYDFN</sequence>
<comment type="caution">
    <text evidence="2">The sequence shown here is derived from an EMBL/GenBank/DDBJ whole genome shotgun (WGS) entry which is preliminary data.</text>
</comment>
<keyword evidence="1" id="KW-1133">Transmembrane helix</keyword>